<dbReference type="InterPro" id="IPR010977">
    <property type="entry name" value="Aromatic_deC"/>
</dbReference>
<dbReference type="PANTHER" id="PTHR11999:SF165">
    <property type="entry name" value="DECARBOXYLASE, PUTATIVE (AFU_ORTHOLOGUE AFUA_2G04980)-RELATED"/>
    <property type="match status" value="1"/>
</dbReference>
<dbReference type="Gene3D" id="3.40.640.10">
    <property type="entry name" value="Type I PLP-dependent aspartate aminotransferase-like (Major domain)"/>
    <property type="match status" value="1"/>
</dbReference>
<evidence type="ECO:0000256" key="1">
    <source>
        <dbReference type="ARBA" id="ARBA00001933"/>
    </source>
</evidence>
<dbReference type="GO" id="GO:0019752">
    <property type="term" value="P:carboxylic acid metabolic process"/>
    <property type="evidence" value="ECO:0007669"/>
    <property type="project" value="InterPro"/>
</dbReference>
<dbReference type="InterPro" id="IPR015424">
    <property type="entry name" value="PyrdxlP-dep_Trfase"/>
</dbReference>
<name>A0A4P9WM21_9FUNG</name>
<dbReference type="SUPFAM" id="SSF53383">
    <property type="entry name" value="PLP-dependent transferases"/>
    <property type="match status" value="1"/>
</dbReference>
<reference evidence="8" key="1">
    <citation type="journal article" date="2018" name="Nat. Microbiol.">
        <title>Leveraging single-cell genomics to expand the fungal tree of life.</title>
        <authorList>
            <person name="Ahrendt S.R."/>
            <person name="Quandt C.A."/>
            <person name="Ciobanu D."/>
            <person name="Clum A."/>
            <person name="Salamov A."/>
            <person name="Andreopoulos B."/>
            <person name="Cheng J.F."/>
            <person name="Woyke T."/>
            <person name="Pelin A."/>
            <person name="Henrissat B."/>
            <person name="Reynolds N.K."/>
            <person name="Benny G.L."/>
            <person name="Smith M.E."/>
            <person name="James T.Y."/>
            <person name="Grigoriev I.V."/>
        </authorList>
    </citation>
    <scope>NUCLEOTIDE SEQUENCE [LARGE SCALE GENOMIC DNA]</scope>
</reference>
<gene>
    <name evidence="7" type="ORF">BDK51DRAFT_18654</name>
</gene>
<dbReference type="Pfam" id="PF00282">
    <property type="entry name" value="Pyridoxal_deC"/>
    <property type="match status" value="1"/>
</dbReference>
<dbReference type="GO" id="GO:0005737">
    <property type="term" value="C:cytoplasm"/>
    <property type="evidence" value="ECO:0007669"/>
    <property type="project" value="TreeGrafter"/>
</dbReference>
<dbReference type="InterPro" id="IPR002129">
    <property type="entry name" value="PyrdxlP-dep_de-COase"/>
</dbReference>
<keyword evidence="8" id="KW-1185">Reference proteome</keyword>
<keyword evidence="3 5" id="KW-0663">Pyridoxal phosphate</keyword>
<sequence>MDLPAPELHALLSRVVDTAVARHESLPTARAVPAAFPSRDAVPGVLPDEGVGAEQSLQEVYDEILPFLSNSAGPRFFGLITGGTTPAAMCADFLTTIYDQNTILHSPGDSIAASVEDRAVEMLADLFKLPQDEFTGVLTTGATASNILGLACGRQYAGRVHFGVDVAEDGMEGCGAFEVISNLPHASVVKAMGLVGIGRRRLRSCDLSVDSIETALRSVPPDVAPIVVVSSGEVNTGRLQPSLPEVSALCKKYRAWLHLDGAFGLFARCSPKYDHFTDGVELADSITTDLHKWLNVPYDSAVFFTRHERILRECFTTTAAYLAPPDHAYSTSLAPTHPMNRGIESSRRFRALPVYMTLRAYGRAGYAALVERTCAFAKHVGEWIAAQDELELLYAVDLCIVLFRGKGGRREGAEGNKALVSAINGGGALYVTGTVWDGVPAIRLAVVNYRTTDAEFDTVVKGLKEAALTLA</sequence>
<dbReference type="PRINTS" id="PR00800">
    <property type="entry name" value="YHDCRBOXLASE"/>
</dbReference>
<dbReference type="Gene3D" id="3.90.1150.10">
    <property type="entry name" value="Aspartate Aminotransferase, domain 1"/>
    <property type="match status" value="1"/>
</dbReference>
<evidence type="ECO:0000313" key="8">
    <source>
        <dbReference type="Proteomes" id="UP000269721"/>
    </source>
</evidence>
<dbReference type="GO" id="GO:0006520">
    <property type="term" value="P:amino acid metabolic process"/>
    <property type="evidence" value="ECO:0007669"/>
    <property type="project" value="InterPro"/>
</dbReference>
<dbReference type="GO" id="GO:0016831">
    <property type="term" value="F:carboxy-lyase activity"/>
    <property type="evidence" value="ECO:0007669"/>
    <property type="project" value="InterPro"/>
</dbReference>
<dbReference type="PANTHER" id="PTHR11999">
    <property type="entry name" value="GROUP II PYRIDOXAL-5-PHOSPHATE DECARBOXYLASE"/>
    <property type="match status" value="1"/>
</dbReference>
<feature type="modified residue" description="N6-(pyridoxal phosphate)lysine" evidence="5">
    <location>
        <position position="292"/>
    </location>
</feature>
<evidence type="ECO:0000256" key="4">
    <source>
        <dbReference type="ARBA" id="ARBA00023239"/>
    </source>
</evidence>
<evidence type="ECO:0000256" key="5">
    <source>
        <dbReference type="PIRSR" id="PIRSR602129-50"/>
    </source>
</evidence>
<dbReference type="EMBL" id="KZ994060">
    <property type="protein sequence ID" value="RKO93954.1"/>
    <property type="molecule type" value="Genomic_DNA"/>
</dbReference>
<dbReference type="Proteomes" id="UP000269721">
    <property type="component" value="Unassembled WGS sequence"/>
</dbReference>
<dbReference type="GO" id="GO:0030170">
    <property type="term" value="F:pyridoxal phosphate binding"/>
    <property type="evidence" value="ECO:0007669"/>
    <property type="project" value="InterPro"/>
</dbReference>
<evidence type="ECO:0000256" key="2">
    <source>
        <dbReference type="ARBA" id="ARBA00009533"/>
    </source>
</evidence>
<dbReference type="InterPro" id="IPR015421">
    <property type="entry name" value="PyrdxlP-dep_Trfase_major"/>
</dbReference>
<keyword evidence="4 6" id="KW-0456">Lyase</keyword>
<comment type="similarity">
    <text evidence="2 6">Belongs to the group II decarboxylase family.</text>
</comment>
<dbReference type="InterPro" id="IPR015422">
    <property type="entry name" value="PyrdxlP-dep_Trfase_small"/>
</dbReference>
<organism evidence="7 8">
    <name type="scientific">Blyttiomyces helicus</name>
    <dbReference type="NCBI Taxonomy" id="388810"/>
    <lineage>
        <taxon>Eukaryota</taxon>
        <taxon>Fungi</taxon>
        <taxon>Fungi incertae sedis</taxon>
        <taxon>Chytridiomycota</taxon>
        <taxon>Chytridiomycota incertae sedis</taxon>
        <taxon>Chytridiomycetes</taxon>
        <taxon>Chytridiomycetes incertae sedis</taxon>
        <taxon>Blyttiomyces</taxon>
    </lineage>
</organism>
<accession>A0A4P9WM21</accession>
<evidence type="ECO:0000313" key="7">
    <source>
        <dbReference type="EMBL" id="RKO93954.1"/>
    </source>
</evidence>
<dbReference type="AlphaFoldDB" id="A0A4P9WM21"/>
<evidence type="ECO:0000256" key="3">
    <source>
        <dbReference type="ARBA" id="ARBA00022898"/>
    </source>
</evidence>
<comment type="cofactor">
    <cofactor evidence="1 5 6">
        <name>pyridoxal 5'-phosphate</name>
        <dbReference type="ChEBI" id="CHEBI:597326"/>
    </cofactor>
</comment>
<dbReference type="OrthoDB" id="2161780at2759"/>
<proteinExistence type="inferred from homology"/>
<protein>
    <submittedName>
        <fullName evidence="7">Glutamate decarboxylase</fullName>
    </submittedName>
</protein>
<evidence type="ECO:0000256" key="6">
    <source>
        <dbReference type="RuleBase" id="RU000382"/>
    </source>
</evidence>